<gene>
    <name evidence="5" type="ORF">C942_01942</name>
</gene>
<dbReference type="PANTHER" id="PTHR43085:SF15">
    <property type="entry name" value="2-DEHYDRO-3-DEOXYGLUCONOKINASE"/>
    <property type="match status" value="1"/>
</dbReference>
<comment type="similarity">
    <text evidence="1">Belongs to the carbohydrate kinase PfkB family.</text>
</comment>
<dbReference type="GO" id="GO:0019698">
    <property type="term" value="P:D-galacturonate catabolic process"/>
    <property type="evidence" value="ECO:0007669"/>
    <property type="project" value="TreeGrafter"/>
</dbReference>
<dbReference type="CDD" id="cd01166">
    <property type="entry name" value="KdgK"/>
    <property type="match status" value="1"/>
</dbReference>
<protein>
    <submittedName>
        <fullName evidence="5">2-dehydro-3-deoxygluconate kinase</fullName>
    </submittedName>
</protein>
<accession>L8JBR6</accession>
<dbReference type="AlphaFoldDB" id="L8JBR6"/>
<dbReference type="GO" id="GO:0006974">
    <property type="term" value="P:DNA damage response"/>
    <property type="evidence" value="ECO:0007669"/>
    <property type="project" value="TreeGrafter"/>
</dbReference>
<evidence type="ECO:0000256" key="1">
    <source>
        <dbReference type="ARBA" id="ARBA00010688"/>
    </source>
</evidence>
<keyword evidence="2" id="KW-0808">Transferase</keyword>
<dbReference type="Gene3D" id="3.40.1190.20">
    <property type="match status" value="1"/>
</dbReference>
<comment type="caution">
    <text evidence="5">The sequence shown here is derived from an EMBL/GenBank/DDBJ whole genome shotgun (WGS) entry which is preliminary data.</text>
</comment>
<sequence>MIQGDSVKVAFFGECMIELSGLPLQRTFGGDTLNTALYLSRLGQNRGIEVSYATALGIDHISHEMLESWKAENIDTSLVRRLDEKLPGLYLVETEPNGDRHIHYWRNDSAAKFYFSVDYTPLESAIDQHKIDVLYISGISLAILAEESKAILITLLEKHKSNGGKLIFNNNFRPQLWTTRQAKYWYSQIVPYTDIVLSSEEDESLVWGEHDVASLYQQAGCNEVVIQRGRAGCKVYSGLQSAQPECFQITANQPERVVDICACGDAFAAGYLAARLTDGTEGAAAELGHQLASIVIQYPGAIIPPGAMKALT</sequence>
<evidence type="ECO:0000256" key="2">
    <source>
        <dbReference type="ARBA" id="ARBA00022679"/>
    </source>
</evidence>
<proteinExistence type="inferred from homology"/>
<reference evidence="5 6" key="1">
    <citation type="submission" date="2012-12" db="EMBL/GenBank/DDBJ databases">
        <title>Genome Assembly of Photobacterium sp. AK15.</title>
        <authorList>
            <person name="Khatri I."/>
            <person name="Vaidya B."/>
            <person name="Srinivas T.N.R."/>
            <person name="Subramanian S."/>
            <person name="Pinnaka A."/>
        </authorList>
    </citation>
    <scope>NUCLEOTIDE SEQUENCE [LARGE SCALE GENOMIC DNA]</scope>
    <source>
        <strain evidence="5 6">AK15</strain>
    </source>
</reference>
<feature type="domain" description="Carbohydrate kinase PfkB" evidence="4">
    <location>
        <begin position="9"/>
        <end position="304"/>
    </location>
</feature>
<evidence type="ECO:0000313" key="5">
    <source>
        <dbReference type="EMBL" id="ELR64852.1"/>
    </source>
</evidence>
<evidence type="ECO:0000256" key="3">
    <source>
        <dbReference type="ARBA" id="ARBA00022777"/>
    </source>
</evidence>
<dbReference type="InterPro" id="IPR050306">
    <property type="entry name" value="PfkB_Carbo_kinase"/>
</dbReference>
<dbReference type="InterPro" id="IPR011611">
    <property type="entry name" value="PfkB_dom"/>
</dbReference>
<name>L8JBR6_9GAMM</name>
<dbReference type="PATRIC" id="fig|1056511.3.peg.3018"/>
<evidence type="ECO:0000259" key="4">
    <source>
        <dbReference type="Pfam" id="PF00294"/>
    </source>
</evidence>
<keyword evidence="6" id="KW-1185">Reference proteome</keyword>
<organism evidence="5 6">
    <name type="scientific">Photobacterium marinum</name>
    <dbReference type="NCBI Taxonomy" id="1056511"/>
    <lineage>
        <taxon>Bacteria</taxon>
        <taxon>Pseudomonadati</taxon>
        <taxon>Pseudomonadota</taxon>
        <taxon>Gammaproteobacteria</taxon>
        <taxon>Vibrionales</taxon>
        <taxon>Vibrionaceae</taxon>
        <taxon>Photobacterium</taxon>
    </lineage>
</organism>
<dbReference type="GO" id="GO:0008673">
    <property type="term" value="F:2-dehydro-3-deoxygluconokinase activity"/>
    <property type="evidence" value="ECO:0007669"/>
    <property type="project" value="TreeGrafter"/>
</dbReference>
<dbReference type="Proteomes" id="UP000011134">
    <property type="component" value="Unassembled WGS sequence"/>
</dbReference>
<dbReference type="GO" id="GO:0005829">
    <property type="term" value="C:cytosol"/>
    <property type="evidence" value="ECO:0007669"/>
    <property type="project" value="TreeGrafter"/>
</dbReference>
<dbReference type="InterPro" id="IPR029056">
    <property type="entry name" value="Ribokinase-like"/>
</dbReference>
<dbReference type="SUPFAM" id="SSF53613">
    <property type="entry name" value="Ribokinase-like"/>
    <property type="match status" value="1"/>
</dbReference>
<dbReference type="EMBL" id="AMZO01000021">
    <property type="protein sequence ID" value="ELR64852.1"/>
    <property type="molecule type" value="Genomic_DNA"/>
</dbReference>
<dbReference type="RefSeq" id="WP_007466930.1">
    <property type="nucleotide sequence ID" value="NZ_AMZO01000021.1"/>
</dbReference>
<keyword evidence="3 5" id="KW-0418">Kinase</keyword>
<dbReference type="PANTHER" id="PTHR43085">
    <property type="entry name" value="HEXOKINASE FAMILY MEMBER"/>
    <property type="match status" value="1"/>
</dbReference>
<dbReference type="GO" id="GO:0042840">
    <property type="term" value="P:D-glucuronate catabolic process"/>
    <property type="evidence" value="ECO:0007669"/>
    <property type="project" value="TreeGrafter"/>
</dbReference>
<evidence type="ECO:0000313" key="6">
    <source>
        <dbReference type="Proteomes" id="UP000011134"/>
    </source>
</evidence>
<dbReference type="Pfam" id="PF00294">
    <property type="entry name" value="PfkB"/>
    <property type="match status" value="1"/>
</dbReference>